<accession>A0AAX6H0X0</accession>
<dbReference type="Gene3D" id="1.20.5.4130">
    <property type="match status" value="1"/>
</dbReference>
<reference evidence="11" key="1">
    <citation type="journal article" date="2023" name="GigaByte">
        <title>Genome assembly of the bearded iris, Iris pallida Lam.</title>
        <authorList>
            <person name="Bruccoleri R.E."/>
            <person name="Oakeley E.J."/>
            <person name="Faust A.M.E."/>
            <person name="Altorfer M."/>
            <person name="Dessus-Babus S."/>
            <person name="Burckhardt D."/>
            <person name="Oertli M."/>
            <person name="Naumann U."/>
            <person name="Petersen F."/>
            <person name="Wong J."/>
        </authorList>
    </citation>
    <scope>NUCLEOTIDE SEQUENCE</scope>
    <source>
        <strain evidence="11">GSM-AAB239-AS_SAM_17_03QT</strain>
    </source>
</reference>
<dbReference type="InterPro" id="IPR002182">
    <property type="entry name" value="NB-ARC"/>
</dbReference>
<dbReference type="InterPro" id="IPR041118">
    <property type="entry name" value="Rx_N"/>
</dbReference>
<dbReference type="Proteomes" id="UP001140949">
    <property type="component" value="Unassembled WGS sequence"/>
</dbReference>
<dbReference type="AlphaFoldDB" id="A0AAX6H0X0"/>
<dbReference type="FunFam" id="1.10.10.10:FF:000322">
    <property type="entry name" value="Probable disease resistance protein At1g63360"/>
    <property type="match status" value="1"/>
</dbReference>
<dbReference type="InterPro" id="IPR044974">
    <property type="entry name" value="Disease_R_plants"/>
</dbReference>
<dbReference type="PRINTS" id="PR00364">
    <property type="entry name" value="DISEASERSIST"/>
</dbReference>
<feature type="coiled-coil region" evidence="6">
    <location>
        <begin position="233"/>
        <end position="266"/>
    </location>
</feature>
<dbReference type="Gene3D" id="1.10.8.430">
    <property type="entry name" value="Helical domain of apoptotic protease-activating factors"/>
    <property type="match status" value="1"/>
</dbReference>
<evidence type="ECO:0000259" key="9">
    <source>
        <dbReference type="Pfam" id="PF23559"/>
    </source>
</evidence>
<proteinExistence type="inferred from homology"/>
<dbReference type="Pfam" id="PF23559">
    <property type="entry name" value="WHD_DRP"/>
    <property type="match status" value="1"/>
</dbReference>
<evidence type="ECO:0000259" key="8">
    <source>
        <dbReference type="Pfam" id="PF18052"/>
    </source>
</evidence>
<comment type="caution">
    <text evidence="11">The sequence shown here is derived from an EMBL/GenBank/DDBJ whole genome shotgun (WGS) entry which is preliminary data.</text>
</comment>
<evidence type="ECO:0000256" key="2">
    <source>
        <dbReference type="ARBA" id="ARBA00022614"/>
    </source>
</evidence>
<evidence type="ECO:0000256" key="5">
    <source>
        <dbReference type="ARBA" id="ARBA00022821"/>
    </source>
</evidence>
<dbReference type="PANTHER" id="PTHR23155:SF1185">
    <property type="entry name" value="DISEASE RESISTANCE RPP8-LIKE PROTEIN 3-RELATED"/>
    <property type="match status" value="1"/>
</dbReference>
<evidence type="ECO:0000256" key="1">
    <source>
        <dbReference type="ARBA" id="ARBA00008894"/>
    </source>
</evidence>
<keyword evidence="3" id="KW-0677">Repeat</keyword>
<dbReference type="InterPro" id="IPR042197">
    <property type="entry name" value="Apaf_helical"/>
</dbReference>
<dbReference type="EMBL" id="JANAVB010014600">
    <property type="protein sequence ID" value="KAJ6834187.1"/>
    <property type="molecule type" value="Genomic_DNA"/>
</dbReference>
<dbReference type="InterPro" id="IPR027417">
    <property type="entry name" value="P-loop_NTPase"/>
</dbReference>
<protein>
    <submittedName>
        <fullName evidence="11">Disease resistance protein isoform X3</fullName>
    </submittedName>
</protein>
<keyword evidence="2" id="KW-0433">Leucine-rich repeat</keyword>
<dbReference type="GO" id="GO:0009626">
    <property type="term" value="P:plant-type hypersensitive response"/>
    <property type="evidence" value="ECO:0007669"/>
    <property type="project" value="UniProtKB-ARBA"/>
</dbReference>
<dbReference type="Pfam" id="PF23598">
    <property type="entry name" value="LRR_14"/>
    <property type="match status" value="1"/>
</dbReference>
<dbReference type="Pfam" id="PF18052">
    <property type="entry name" value="Rx_N"/>
    <property type="match status" value="1"/>
</dbReference>
<comment type="similarity">
    <text evidence="1">Belongs to the disease resistance NB-LRR family.</text>
</comment>
<sequence>MAEAAVSFVVDKLGNLLVEELILLHGVNDQVERLRRELQRMQCFLRDADTKRKRDERVKHWVKEIRDVAYEAEDVIDTFIINAADTHRSRRRPGVFGFLKSCLRATDVVGRHRASAQITAVMDKISEISASRITYDIRNLEDENGGGVERRVPARRPIVPHVEDSDVVAFDGHMSALVEQLLHHSEKRSVVSIVGIGGLGKTTLARKVYNSIDVKREFGIRVWITVSQDYESVKLLNEILEQVRKYKEKLEQREVMEKLRDSLKEKRYLIVMDDVWSRDVWEEMKAAFPDDKNGSRVLITTRFLNVAKFADPNATPYELRLLTDEESLELLLKKAFANQDVQANCTEDLRSIGRELVKLCGNLPLALVVVGGLLSIREKEYIVWRRVLETMSWTVEGKECMAILALSYEDLPHHLKSCFLYLAAFPEDTEIQAGRLIRLWIAEGFIPRQGKGTIEETAEDCLEELAQRCMVQVASRKSTRRSIESCRVHDLLREFAVSGAKEDAFLVIYNTPNQDATSPPGPGRRAAFHNLDGLQGLIIPPNLRSLLAFDVNFRDFCAQFKLLRVIDLSDVCGIKSLPEEIKAMIHLRYLGLSDCTELEVIPSSTGHLQNLETLDVTETKVGKLSPTLWNIKKLRHVLVDRMNRVEGPPPYADLPNLQTLETVVVPKSWEGGLPNITSVRKLGLRFGFQDRGKILPPLLQKLHHLLSLTVQTTDDVVTIPSGIDTSAFPCHHHIQSMYLVGRWYSTTVGCHEFPPHLVELKLSDSGLEHDPMPTLEKLQNLRKLKLWGNAFLGKKMICSAGGFPQLQTLKLDGLEQLEEWCLEADAMPKITRVRMWECEALRVVPEFQRLPNLQELQLWKLPRELVDRISVDGGEDHYKIQNVQSVHFQGMLVRAEQLLRGPNRRVMCARFFQWSLSSSIY</sequence>
<evidence type="ECO:0000256" key="4">
    <source>
        <dbReference type="ARBA" id="ARBA00022741"/>
    </source>
</evidence>
<dbReference type="SUPFAM" id="SSF52540">
    <property type="entry name" value="P-loop containing nucleoside triphosphate hydrolases"/>
    <property type="match status" value="1"/>
</dbReference>
<keyword evidence="4" id="KW-0547">Nucleotide-binding</keyword>
<dbReference type="GO" id="GO:0002758">
    <property type="term" value="P:innate immune response-activating signaling pathway"/>
    <property type="evidence" value="ECO:0007669"/>
    <property type="project" value="UniProtKB-ARBA"/>
</dbReference>
<evidence type="ECO:0000259" key="10">
    <source>
        <dbReference type="Pfam" id="PF23598"/>
    </source>
</evidence>
<evidence type="ECO:0000313" key="11">
    <source>
        <dbReference type="EMBL" id="KAJ6834187.1"/>
    </source>
</evidence>
<dbReference type="PANTHER" id="PTHR23155">
    <property type="entry name" value="DISEASE RESISTANCE PROTEIN RP"/>
    <property type="match status" value="1"/>
</dbReference>
<dbReference type="InterPro" id="IPR036388">
    <property type="entry name" value="WH-like_DNA-bd_sf"/>
</dbReference>
<feature type="domain" description="NB-ARC" evidence="7">
    <location>
        <begin position="172"/>
        <end position="339"/>
    </location>
</feature>
<organism evidence="11 12">
    <name type="scientific">Iris pallida</name>
    <name type="common">Sweet iris</name>
    <dbReference type="NCBI Taxonomy" id="29817"/>
    <lineage>
        <taxon>Eukaryota</taxon>
        <taxon>Viridiplantae</taxon>
        <taxon>Streptophyta</taxon>
        <taxon>Embryophyta</taxon>
        <taxon>Tracheophyta</taxon>
        <taxon>Spermatophyta</taxon>
        <taxon>Magnoliopsida</taxon>
        <taxon>Liliopsida</taxon>
        <taxon>Asparagales</taxon>
        <taxon>Iridaceae</taxon>
        <taxon>Iridoideae</taxon>
        <taxon>Irideae</taxon>
        <taxon>Iris</taxon>
    </lineage>
</organism>
<dbReference type="SUPFAM" id="SSF52058">
    <property type="entry name" value="L domain-like"/>
    <property type="match status" value="1"/>
</dbReference>
<keyword evidence="12" id="KW-1185">Reference proteome</keyword>
<evidence type="ECO:0000256" key="3">
    <source>
        <dbReference type="ARBA" id="ARBA00022737"/>
    </source>
</evidence>
<feature type="domain" description="Disease resistance R13L4/SHOC-2-like LRR" evidence="10">
    <location>
        <begin position="543"/>
        <end position="857"/>
    </location>
</feature>
<dbReference type="Gene3D" id="3.80.10.10">
    <property type="entry name" value="Ribonuclease Inhibitor"/>
    <property type="match status" value="1"/>
</dbReference>
<dbReference type="Gene3D" id="3.40.50.300">
    <property type="entry name" value="P-loop containing nucleotide triphosphate hydrolases"/>
    <property type="match status" value="1"/>
</dbReference>
<dbReference type="Pfam" id="PF00931">
    <property type="entry name" value="NB-ARC"/>
    <property type="match status" value="1"/>
</dbReference>
<dbReference type="FunFam" id="3.40.50.300:FF:001091">
    <property type="entry name" value="Probable disease resistance protein At1g61300"/>
    <property type="match status" value="1"/>
</dbReference>
<evidence type="ECO:0000256" key="6">
    <source>
        <dbReference type="SAM" id="Coils"/>
    </source>
</evidence>
<dbReference type="GO" id="GO:0042742">
    <property type="term" value="P:defense response to bacterium"/>
    <property type="evidence" value="ECO:0007669"/>
    <property type="project" value="UniProtKB-ARBA"/>
</dbReference>
<dbReference type="GO" id="GO:0043531">
    <property type="term" value="F:ADP binding"/>
    <property type="evidence" value="ECO:0007669"/>
    <property type="project" value="InterPro"/>
</dbReference>
<keyword evidence="6" id="KW-0175">Coiled coil</keyword>
<dbReference type="InterPro" id="IPR038005">
    <property type="entry name" value="RX-like_CC"/>
</dbReference>
<feature type="domain" description="Disease resistance protein winged helix" evidence="9">
    <location>
        <begin position="425"/>
        <end position="496"/>
    </location>
</feature>
<dbReference type="Gene3D" id="1.10.10.10">
    <property type="entry name" value="Winged helix-like DNA-binding domain superfamily/Winged helix DNA-binding domain"/>
    <property type="match status" value="1"/>
</dbReference>
<keyword evidence="5" id="KW-0611">Plant defense</keyword>
<feature type="domain" description="Disease resistance N-terminal" evidence="8">
    <location>
        <begin position="5"/>
        <end position="90"/>
    </location>
</feature>
<name>A0AAX6H0X0_IRIPA</name>
<dbReference type="CDD" id="cd14798">
    <property type="entry name" value="RX-CC_like"/>
    <property type="match status" value="1"/>
</dbReference>
<evidence type="ECO:0000313" key="12">
    <source>
        <dbReference type="Proteomes" id="UP001140949"/>
    </source>
</evidence>
<gene>
    <name evidence="11" type="ORF">M6B38_336090</name>
</gene>
<dbReference type="InterPro" id="IPR032675">
    <property type="entry name" value="LRR_dom_sf"/>
</dbReference>
<reference evidence="11" key="2">
    <citation type="submission" date="2023-04" db="EMBL/GenBank/DDBJ databases">
        <authorList>
            <person name="Bruccoleri R.E."/>
            <person name="Oakeley E.J."/>
            <person name="Faust A.-M."/>
            <person name="Dessus-Babus S."/>
            <person name="Altorfer M."/>
            <person name="Burckhardt D."/>
            <person name="Oertli M."/>
            <person name="Naumann U."/>
            <person name="Petersen F."/>
            <person name="Wong J."/>
        </authorList>
    </citation>
    <scope>NUCLEOTIDE SEQUENCE</scope>
    <source>
        <strain evidence="11">GSM-AAB239-AS_SAM_17_03QT</strain>
        <tissue evidence="11">Leaf</tissue>
    </source>
</reference>
<dbReference type="InterPro" id="IPR055414">
    <property type="entry name" value="LRR_R13L4/SHOC2-like"/>
</dbReference>
<dbReference type="InterPro" id="IPR058922">
    <property type="entry name" value="WHD_DRP"/>
</dbReference>
<evidence type="ECO:0000259" key="7">
    <source>
        <dbReference type="Pfam" id="PF00931"/>
    </source>
</evidence>